<dbReference type="PANTHER" id="PTHR13903:SF8">
    <property type="entry name" value="PIRIN"/>
    <property type="match status" value="1"/>
</dbReference>
<organism evidence="4 5">
    <name type="scientific">Dyella psychrodurans</name>
    <dbReference type="NCBI Taxonomy" id="1927960"/>
    <lineage>
        <taxon>Bacteria</taxon>
        <taxon>Pseudomonadati</taxon>
        <taxon>Pseudomonadota</taxon>
        <taxon>Gammaproteobacteria</taxon>
        <taxon>Lysobacterales</taxon>
        <taxon>Rhodanobacteraceae</taxon>
        <taxon>Dyella</taxon>
    </lineage>
</organism>
<dbReference type="Pfam" id="PF02678">
    <property type="entry name" value="Pirin"/>
    <property type="match status" value="1"/>
</dbReference>
<dbReference type="InterPro" id="IPR012093">
    <property type="entry name" value="Pirin"/>
</dbReference>
<evidence type="ECO:0000313" key="4">
    <source>
        <dbReference type="EMBL" id="RDS86074.1"/>
    </source>
</evidence>
<dbReference type="InterPro" id="IPR003829">
    <property type="entry name" value="Pirin_N_dom"/>
</dbReference>
<dbReference type="PIRSF" id="PIRSF006232">
    <property type="entry name" value="Pirin"/>
    <property type="match status" value="1"/>
</dbReference>
<evidence type="ECO:0000259" key="3">
    <source>
        <dbReference type="Pfam" id="PF02678"/>
    </source>
</evidence>
<dbReference type="EMBL" id="QRBF01000001">
    <property type="protein sequence ID" value="RDS86074.1"/>
    <property type="molecule type" value="Genomic_DNA"/>
</dbReference>
<sequence>MIKTPSFRKTQDAADESRDRAIIYRTHGHSHGGPITRLMSPSDLGEELKPFVFLDRIDAKDLSNTEVPRMGLHPHSGIVTLTWLLEGSVDYEDDLGRKGQIERGWMEFMHAGSGAWHGGGFGKSDRLRGFQLWLALPPSAELAAPYSRYIGPDSLMSEGPVTVLLGQYGQAKAPIEAPSSINYFSVKLKAGETWRYQPPVGHVVAWTAVSIGELRAPTAIEAGVMAVFEEGEKAIEFHAVQDTEFVFGSGAKHPHELVLGYYSVHTSPQTLLRGETRIQELGNELRTQGRLK</sequence>
<feature type="domain" description="Pirin N-terminal" evidence="3">
    <location>
        <begin position="43"/>
        <end position="134"/>
    </location>
</feature>
<dbReference type="RefSeq" id="WP_115476325.1">
    <property type="nucleotide sequence ID" value="NZ_QRBF01000001.1"/>
</dbReference>
<dbReference type="SUPFAM" id="SSF51182">
    <property type="entry name" value="RmlC-like cupins"/>
    <property type="match status" value="1"/>
</dbReference>
<dbReference type="OrthoDB" id="321327at2"/>
<protein>
    <submittedName>
        <fullName evidence="4">Pirin family protein</fullName>
    </submittedName>
</protein>
<dbReference type="AlphaFoldDB" id="A0A370XCB1"/>
<dbReference type="PANTHER" id="PTHR13903">
    <property type="entry name" value="PIRIN-RELATED"/>
    <property type="match status" value="1"/>
</dbReference>
<evidence type="ECO:0000256" key="1">
    <source>
        <dbReference type="ARBA" id="ARBA00008416"/>
    </source>
</evidence>
<reference evidence="4 5" key="1">
    <citation type="submission" date="2018-07" db="EMBL/GenBank/DDBJ databases">
        <title>Dyella monticola sp. nov. and Dyella psychrodurans sp. nov. isolated from monsoon evergreen broad-leaved forest soil of Dinghu Mountain, China.</title>
        <authorList>
            <person name="Gao Z."/>
            <person name="Qiu L."/>
        </authorList>
    </citation>
    <scope>NUCLEOTIDE SEQUENCE [LARGE SCALE GENOMIC DNA]</scope>
    <source>
        <strain evidence="4 5">4MSK11</strain>
    </source>
</reference>
<dbReference type="InterPro" id="IPR011051">
    <property type="entry name" value="RmlC_Cupin_sf"/>
</dbReference>
<evidence type="ECO:0000256" key="2">
    <source>
        <dbReference type="RuleBase" id="RU003457"/>
    </source>
</evidence>
<gene>
    <name evidence="4" type="ORF">DWU99_02030</name>
</gene>
<dbReference type="Gene3D" id="2.60.120.10">
    <property type="entry name" value="Jelly Rolls"/>
    <property type="match status" value="1"/>
</dbReference>
<comment type="caution">
    <text evidence="4">The sequence shown here is derived from an EMBL/GenBank/DDBJ whole genome shotgun (WGS) entry which is preliminary data.</text>
</comment>
<dbReference type="InterPro" id="IPR014710">
    <property type="entry name" value="RmlC-like_jellyroll"/>
</dbReference>
<evidence type="ECO:0000313" key="5">
    <source>
        <dbReference type="Proteomes" id="UP000255334"/>
    </source>
</evidence>
<name>A0A370XCB1_9GAMM</name>
<dbReference type="Proteomes" id="UP000255334">
    <property type="component" value="Unassembled WGS sequence"/>
</dbReference>
<keyword evidence="5" id="KW-1185">Reference proteome</keyword>
<proteinExistence type="inferred from homology"/>
<comment type="similarity">
    <text evidence="1 2">Belongs to the pirin family.</text>
</comment>
<accession>A0A370XCB1</accession>